<dbReference type="EMBL" id="JABENB010000001">
    <property type="protein sequence ID" value="NNG38105.1"/>
    <property type="molecule type" value="Genomic_DNA"/>
</dbReference>
<protein>
    <submittedName>
        <fullName evidence="1">DUF5063 domain-containing protein</fullName>
    </submittedName>
</protein>
<dbReference type="Proteomes" id="UP000557772">
    <property type="component" value="Unassembled WGS sequence"/>
</dbReference>
<organism evidence="1 2">
    <name type="scientific">Flexivirga aerilata</name>
    <dbReference type="NCBI Taxonomy" id="1656889"/>
    <lineage>
        <taxon>Bacteria</taxon>
        <taxon>Bacillati</taxon>
        <taxon>Actinomycetota</taxon>
        <taxon>Actinomycetes</taxon>
        <taxon>Micrococcales</taxon>
        <taxon>Dermacoccaceae</taxon>
        <taxon>Flexivirga</taxon>
    </lineage>
</organism>
<evidence type="ECO:0000313" key="1">
    <source>
        <dbReference type="EMBL" id="NNG38105.1"/>
    </source>
</evidence>
<reference evidence="1 2" key="1">
    <citation type="submission" date="2020-05" db="EMBL/GenBank/DDBJ databases">
        <title>Flexivirga sp. ID2601S isolated from air conditioner.</title>
        <authorList>
            <person name="Kim D.H."/>
        </authorList>
    </citation>
    <scope>NUCLEOTIDE SEQUENCE [LARGE SCALE GENOMIC DNA]</scope>
    <source>
        <strain evidence="1 2">ID2601S</strain>
    </source>
</reference>
<sequence>MPESQPPANDPLEVGALAHETATDARSFCMAIRELAAGSAPDQAIPLLLLMLAQLQVSGARLGAIQDVVPEERFEADPGPESNLDALRMGLANLLDGIDDYADVVDPLTSVEPARGALSDDLTDIVGALEHGLAHYDRGRIVEALWWWQFSYLSQWGVRGSAALRVVQTILAHLRLDADDETVADAEFEALHP</sequence>
<proteinExistence type="predicted"/>
<name>A0A849AC52_9MICO</name>
<dbReference type="Pfam" id="PF16702">
    <property type="entry name" value="DUF5063"/>
    <property type="match status" value="1"/>
</dbReference>
<dbReference type="RefSeq" id="WP_171151564.1">
    <property type="nucleotide sequence ID" value="NZ_JABENB010000001.1"/>
</dbReference>
<keyword evidence="2" id="KW-1185">Reference proteome</keyword>
<dbReference type="AlphaFoldDB" id="A0A849AC52"/>
<accession>A0A849AC52</accession>
<dbReference type="InterPro" id="IPR032025">
    <property type="entry name" value="DUF5063"/>
</dbReference>
<comment type="caution">
    <text evidence="1">The sequence shown here is derived from an EMBL/GenBank/DDBJ whole genome shotgun (WGS) entry which is preliminary data.</text>
</comment>
<evidence type="ECO:0000313" key="2">
    <source>
        <dbReference type="Proteomes" id="UP000557772"/>
    </source>
</evidence>
<gene>
    <name evidence="1" type="ORF">HJ588_02295</name>
</gene>
<dbReference type="InterPro" id="IPR038312">
    <property type="entry name" value="DUF5063_sf"/>
</dbReference>
<dbReference type="Gene3D" id="1.20.120.1550">
    <property type="entry name" value="Protein of unknown function DUF5063"/>
    <property type="match status" value="1"/>
</dbReference>